<name>A0A1V4H3X6_MORLA</name>
<reference evidence="2" key="1">
    <citation type="submission" date="2017-03" db="EMBL/GenBank/DDBJ databases">
        <title>Draft genome sequence of Moraxella equi CCUG 4950T type strain.</title>
        <authorList>
            <person name="Salva-Serra F."/>
            <person name="Engstrom-Jakobsson H."/>
            <person name="Thorell K."/>
            <person name="Jaen-Luchoro D."/>
            <person name="Gonzales-Siles L."/>
            <person name="Karlsson R."/>
            <person name="Yazdan S."/>
            <person name="Boulund F."/>
            <person name="Johnning A."/>
            <person name="Engstrand L."/>
            <person name="Kristiansson E."/>
            <person name="Moore E."/>
        </authorList>
    </citation>
    <scope>NUCLEOTIDE SEQUENCE [LARGE SCALE GENOMIC DNA]</scope>
    <source>
        <strain evidence="2">CCUG 4441</strain>
    </source>
</reference>
<sequence length="99" mass="11356">MLSTPFDDSTVQSVQSVHSTPLHPSIIAFVAILKFIECNTKRALPNVILCKSMVEQTSAFAWLNNLFATPALIDHHTKWFYFWVFYATLMRHFNPTNPV</sequence>
<protein>
    <submittedName>
        <fullName evidence="1">Uncharacterized protein</fullName>
    </submittedName>
</protein>
<evidence type="ECO:0000313" key="1">
    <source>
        <dbReference type="EMBL" id="OPH39086.1"/>
    </source>
</evidence>
<dbReference type="AlphaFoldDB" id="A0A1V4H3X6"/>
<comment type="caution">
    <text evidence="1">The sequence shown here is derived from an EMBL/GenBank/DDBJ whole genome shotgun (WGS) entry which is preliminary data.</text>
</comment>
<accession>A0A1V4H3X6</accession>
<dbReference type="Proteomes" id="UP000191025">
    <property type="component" value="Unassembled WGS sequence"/>
</dbReference>
<dbReference type="EMBL" id="MXAN01000008">
    <property type="protein sequence ID" value="OPH39086.1"/>
    <property type="molecule type" value="Genomic_DNA"/>
</dbReference>
<gene>
    <name evidence="1" type="ORF">B5J94_01685</name>
</gene>
<organism evidence="1 2">
    <name type="scientific">Moraxella lacunata</name>
    <dbReference type="NCBI Taxonomy" id="477"/>
    <lineage>
        <taxon>Bacteria</taxon>
        <taxon>Pseudomonadati</taxon>
        <taxon>Pseudomonadota</taxon>
        <taxon>Gammaproteobacteria</taxon>
        <taxon>Moraxellales</taxon>
        <taxon>Moraxellaceae</taxon>
        <taxon>Moraxella</taxon>
    </lineage>
</organism>
<evidence type="ECO:0000313" key="2">
    <source>
        <dbReference type="Proteomes" id="UP000191025"/>
    </source>
</evidence>
<proteinExistence type="predicted"/>